<comment type="similarity">
    <text evidence="3">Belongs to the Nudix hydrolase family. NudC subfamily.</text>
</comment>
<dbReference type="InterPro" id="IPR050241">
    <property type="entry name" value="NAD-cap_RNA_hydrolase_NudC"/>
</dbReference>
<dbReference type="AlphaFoldDB" id="A0AAN1WHE1"/>
<feature type="domain" description="Nudix hydrolase" evidence="10">
    <location>
        <begin position="119"/>
        <end position="243"/>
    </location>
</feature>
<dbReference type="Pfam" id="PF09297">
    <property type="entry name" value="Zn_ribbon_NUD"/>
    <property type="match status" value="1"/>
</dbReference>
<evidence type="ECO:0000256" key="4">
    <source>
        <dbReference type="ARBA" id="ARBA00012381"/>
    </source>
</evidence>
<dbReference type="GO" id="GO:0006742">
    <property type="term" value="P:NADP+ catabolic process"/>
    <property type="evidence" value="ECO:0007669"/>
    <property type="project" value="TreeGrafter"/>
</dbReference>
<evidence type="ECO:0000256" key="5">
    <source>
        <dbReference type="ARBA" id="ARBA00022723"/>
    </source>
</evidence>
<dbReference type="GO" id="GO:0035529">
    <property type="term" value="F:NADH pyrophosphatase activity"/>
    <property type="evidence" value="ECO:0007669"/>
    <property type="project" value="TreeGrafter"/>
</dbReference>
<dbReference type="Proteomes" id="UP001320119">
    <property type="component" value="Chromosome"/>
</dbReference>
<sequence length="248" mass="27501">MLFDVWLVACNGHFLPKENGDYRHTEQPPNAAVFLRVGNLSGESWGVAVVAQAPQQALISLRQLMAVVDADTFALLSRAAQLEHWWLHHQFCGRCGSATEQHTVDLALECTACRALFYPRISPCVIGLIVDGSRCLLAKHARSKSQRYSCLAGFIEVGESAEQAFIREVKEEVDLDVANLRYVTSQNWPYPSQLMLGYIADYAGGDISVDGVEIEHAAWFSMDNLPELPPVGTISRQLIDSFFQSSVE</sequence>
<dbReference type="InterPro" id="IPR015797">
    <property type="entry name" value="NUDIX_hydrolase-like_dom_sf"/>
</dbReference>
<keyword evidence="6 11" id="KW-0378">Hydrolase</keyword>
<keyword evidence="7" id="KW-0460">Magnesium</keyword>
<dbReference type="PANTHER" id="PTHR42904:SF6">
    <property type="entry name" value="NAD-CAPPED RNA HYDROLASE NUDT12"/>
    <property type="match status" value="1"/>
</dbReference>
<comment type="catalytic activity">
    <reaction evidence="9">
        <text>a 5'-end NAD(+)-phospho-ribonucleoside in mRNA + H2O = a 5'-end phospho-adenosine-phospho-ribonucleoside in mRNA + beta-nicotinamide D-ribonucleotide + 2 H(+)</text>
        <dbReference type="Rhea" id="RHEA:60876"/>
        <dbReference type="Rhea" id="RHEA-COMP:15698"/>
        <dbReference type="Rhea" id="RHEA-COMP:15719"/>
        <dbReference type="ChEBI" id="CHEBI:14649"/>
        <dbReference type="ChEBI" id="CHEBI:15377"/>
        <dbReference type="ChEBI" id="CHEBI:15378"/>
        <dbReference type="ChEBI" id="CHEBI:144029"/>
        <dbReference type="ChEBI" id="CHEBI:144051"/>
    </reaction>
    <physiologicalReaction direction="left-to-right" evidence="9">
        <dbReference type="Rhea" id="RHEA:60877"/>
    </physiologicalReaction>
</comment>
<dbReference type="GO" id="GO:0046872">
    <property type="term" value="F:metal ion binding"/>
    <property type="evidence" value="ECO:0007669"/>
    <property type="project" value="UniProtKB-KW"/>
</dbReference>
<dbReference type="KEGG" id="marq:MARGE09_P1845"/>
<dbReference type="InterPro" id="IPR049734">
    <property type="entry name" value="NudC-like_C"/>
</dbReference>
<dbReference type="Gene3D" id="3.90.79.20">
    <property type="match status" value="1"/>
</dbReference>
<dbReference type="EMBL" id="AP023086">
    <property type="protein sequence ID" value="BCD97644.1"/>
    <property type="molecule type" value="Genomic_DNA"/>
</dbReference>
<organism evidence="11 12">
    <name type="scientific">Marinagarivorans cellulosilyticus</name>
    <dbReference type="NCBI Taxonomy" id="2721545"/>
    <lineage>
        <taxon>Bacteria</taxon>
        <taxon>Pseudomonadati</taxon>
        <taxon>Pseudomonadota</taxon>
        <taxon>Gammaproteobacteria</taxon>
        <taxon>Cellvibrionales</taxon>
        <taxon>Cellvibrionaceae</taxon>
        <taxon>Marinagarivorans</taxon>
    </lineage>
</organism>
<evidence type="ECO:0000256" key="7">
    <source>
        <dbReference type="ARBA" id="ARBA00022842"/>
    </source>
</evidence>
<dbReference type="RefSeq" id="WP_236987107.1">
    <property type="nucleotide sequence ID" value="NZ_AP023086.1"/>
</dbReference>
<evidence type="ECO:0000256" key="8">
    <source>
        <dbReference type="ARBA" id="ARBA00023027"/>
    </source>
</evidence>
<evidence type="ECO:0000256" key="2">
    <source>
        <dbReference type="ARBA" id="ARBA00001947"/>
    </source>
</evidence>
<name>A0AAN1WHE1_9GAMM</name>
<keyword evidence="12" id="KW-1185">Reference proteome</keyword>
<dbReference type="Gene3D" id="3.90.79.10">
    <property type="entry name" value="Nucleoside Triphosphate Pyrophosphohydrolase"/>
    <property type="match status" value="1"/>
</dbReference>
<evidence type="ECO:0000256" key="1">
    <source>
        <dbReference type="ARBA" id="ARBA00001946"/>
    </source>
</evidence>
<dbReference type="Pfam" id="PF00293">
    <property type="entry name" value="NUDIX"/>
    <property type="match status" value="1"/>
</dbReference>
<dbReference type="PROSITE" id="PS51462">
    <property type="entry name" value="NUDIX"/>
    <property type="match status" value="1"/>
</dbReference>
<dbReference type="NCBIfam" id="NF001299">
    <property type="entry name" value="PRK00241.1"/>
    <property type="match status" value="1"/>
</dbReference>
<reference evidence="11 12" key="1">
    <citation type="journal article" date="2022" name="IScience">
        <title>An ultrasensitive nanofiber-based assay for enzymatic hydrolysis and deep-sea microbial degradation of cellulose.</title>
        <authorList>
            <person name="Tsudome M."/>
            <person name="Tachioka M."/>
            <person name="Miyazaki M."/>
            <person name="Uchimura K."/>
            <person name="Tsuda M."/>
            <person name="Takaki Y."/>
            <person name="Deguchi S."/>
        </authorList>
    </citation>
    <scope>NUCLEOTIDE SEQUENCE [LARGE SCALE GENOMIC DNA]</scope>
    <source>
        <strain evidence="11 12">GE09</strain>
    </source>
</reference>
<keyword evidence="5" id="KW-0479">Metal-binding</keyword>
<dbReference type="PANTHER" id="PTHR42904">
    <property type="entry name" value="NUDIX HYDROLASE, NUDC SUBFAMILY"/>
    <property type="match status" value="1"/>
</dbReference>
<evidence type="ECO:0000259" key="10">
    <source>
        <dbReference type="PROSITE" id="PS51462"/>
    </source>
</evidence>
<protein>
    <recommendedName>
        <fullName evidence="4">NAD(+) diphosphatase</fullName>
        <ecNumber evidence="4">3.6.1.22</ecNumber>
    </recommendedName>
</protein>
<dbReference type="InterPro" id="IPR000086">
    <property type="entry name" value="NUDIX_hydrolase_dom"/>
</dbReference>
<evidence type="ECO:0000313" key="11">
    <source>
        <dbReference type="EMBL" id="BCD97644.1"/>
    </source>
</evidence>
<accession>A0AAN1WHE1</accession>
<proteinExistence type="inferred from homology"/>
<keyword evidence="8" id="KW-0520">NAD</keyword>
<dbReference type="CDD" id="cd03429">
    <property type="entry name" value="NUDIX_NADH_pyrophosphatase_Nudt13"/>
    <property type="match status" value="1"/>
</dbReference>
<evidence type="ECO:0000256" key="3">
    <source>
        <dbReference type="ARBA" id="ARBA00009595"/>
    </source>
</evidence>
<dbReference type="EC" id="3.6.1.22" evidence="4"/>
<evidence type="ECO:0000256" key="6">
    <source>
        <dbReference type="ARBA" id="ARBA00022801"/>
    </source>
</evidence>
<evidence type="ECO:0000313" key="12">
    <source>
        <dbReference type="Proteomes" id="UP001320119"/>
    </source>
</evidence>
<dbReference type="PROSITE" id="PS00893">
    <property type="entry name" value="NUDIX_BOX"/>
    <property type="match status" value="1"/>
</dbReference>
<comment type="cofactor">
    <cofactor evidence="1">
        <name>Mg(2+)</name>
        <dbReference type="ChEBI" id="CHEBI:18420"/>
    </cofactor>
</comment>
<dbReference type="SUPFAM" id="SSF55811">
    <property type="entry name" value="Nudix"/>
    <property type="match status" value="2"/>
</dbReference>
<dbReference type="GO" id="GO:0019677">
    <property type="term" value="P:NAD+ catabolic process"/>
    <property type="evidence" value="ECO:0007669"/>
    <property type="project" value="TreeGrafter"/>
</dbReference>
<comment type="cofactor">
    <cofactor evidence="2">
        <name>Zn(2+)</name>
        <dbReference type="ChEBI" id="CHEBI:29105"/>
    </cofactor>
</comment>
<dbReference type="InterPro" id="IPR015376">
    <property type="entry name" value="Znr_NADH_PPase"/>
</dbReference>
<gene>
    <name evidence="11" type="ORF">MARGE09_P1845</name>
</gene>
<dbReference type="InterPro" id="IPR020084">
    <property type="entry name" value="NUDIX_hydrolase_CS"/>
</dbReference>
<dbReference type="GO" id="GO:0005829">
    <property type="term" value="C:cytosol"/>
    <property type="evidence" value="ECO:0007669"/>
    <property type="project" value="TreeGrafter"/>
</dbReference>
<evidence type="ECO:0000256" key="9">
    <source>
        <dbReference type="ARBA" id="ARBA00023679"/>
    </source>
</evidence>